<protein>
    <recommendedName>
        <fullName evidence="4">PEP-CTERM sorting domain-containing protein</fullName>
    </recommendedName>
</protein>
<accession>A0AAW8R0E4</accession>
<keyword evidence="3" id="KW-1185">Reference proteome</keyword>
<dbReference type="EMBL" id="JAVRIE010000002">
    <property type="protein sequence ID" value="MDT0582504.1"/>
    <property type="molecule type" value="Genomic_DNA"/>
</dbReference>
<dbReference type="Proteomes" id="UP001249020">
    <property type="component" value="Unassembled WGS sequence"/>
</dbReference>
<proteinExistence type="predicted"/>
<sequence length="208" mass="21890">MTRSTPLKLIIASIILLMSSHLKASLIVTQGNLSLTCNDSSITSVDDGQYLGCTGAFSGNDSNLLSAVMGYLDDFSTAYSLNGVWSHDGANKSDGPGYGIFTSNPESVSGTLAFDAPVNGIFAVSLKASDSFSLFFFEANSSGVSSFDFTTDGAGVNNKGKAQDLSHASFFAFTSDVKEASSPSGFSIMLFIALLFGFTSLRQKLKKQ</sequence>
<organism evidence="2 3">
    <name type="scientific">Brumicola blandensis</name>
    <dbReference type="NCBI Taxonomy" id="3075611"/>
    <lineage>
        <taxon>Bacteria</taxon>
        <taxon>Pseudomonadati</taxon>
        <taxon>Pseudomonadota</taxon>
        <taxon>Gammaproteobacteria</taxon>
        <taxon>Alteromonadales</taxon>
        <taxon>Alteromonadaceae</taxon>
        <taxon>Brumicola</taxon>
    </lineage>
</organism>
<dbReference type="RefSeq" id="WP_311361263.1">
    <property type="nucleotide sequence ID" value="NZ_JAVRIE010000002.1"/>
</dbReference>
<evidence type="ECO:0000313" key="3">
    <source>
        <dbReference type="Proteomes" id="UP001249020"/>
    </source>
</evidence>
<evidence type="ECO:0008006" key="4">
    <source>
        <dbReference type="Google" id="ProtNLM"/>
    </source>
</evidence>
<comment type="caution">
    <text evidence="2">The sequence shown here is derived from an EMBL/GenBank/DDBJ whole genome shotgun (WGS) entry which is preliminary data.</text>
</comment>
<evidence type="ECO:0000256" key="1">
    <source>
        <dbReference type="SAM" id="Phobius"/>
    </source>
</evidence>
<keyword evidence="1" id="KW-0812">Transmembrane</keyword>
<keyword evidence="1" id="KW-1133">Transmembrane helix</keyword>
<evidence type="ECO:0000313" key="2">
    <source>
        <dbReference type="EMBL" id="MDT0582504.1"/>
    </source>
</evidence>
<keyword evidence="1" id="KW-0472">Membrane</keyword>
<feature type="transmembrane region" description="Helical" evidence="1">
    <location>
        <begin position="184"/>
        <end position="201"/>
    </location>
</feature>
<name>A0AAW8R0E4_9ALTE</name>
<gene>
    <name evidence="2" type="ORF">RM544_08125</name>
</gene>
<dbReference type="AlphaFoldDB" id="A0AAW8R0E4"/>
<reference evidence="2 3" key="1">
    <citation type="submission" date="2023-09" db="EMBL/GenBank/DDBJ databases">
        <authorList>
            <person name="Rey-Velasco X."/>
        </authorList>
    </citation>
    <scope>NUCLEOTIDE SEQUENCE [LARGE SCALE GENOMIC DNA]</scope>
    <source>
        <strain evidence="2 3">W409</strain>
    </source>
</reference>